<accession>A0A7J9B6F8</accession>
<comment type="caution">
    <text evidence="1">The sequence shown here is derived from an EMBL/GenBank/DDBJ whole genome shotgun (WGS) entry which is preliminary data.</text>
</comment>
<dbReference type="InterPro" id="IPR015943">
    <property type="entry name" value="WD40/YVTN_repeat-like_dom_sf"/>
</dbReference>
<dbReference type="SUPFAM" id="SSF117289">
    <property type="entry name" value="Nucleoporin domain"/>
    <property type="match status" value="1"/>
</dbReference>
<gene>
    <name evidence="1" type="ORF">Gogos_015971</name>
</gene>
<evidence type="ECO:0008006" key="3">
    <source>
        <dbReference type="Google" id="ProtNLM"/>
    </source>
</evidence>
<sequence>MNASCTVSTPTPSASAKPGHTLYASSLIKSMLRSGYLPHVKAWRFADPSIVADSKPDTAAYNAVLNATANLGDETGYRMIQDRLFFFQPYRLVDVTFQGYDLNSPPLKPFVMSRRFRLLFIAYSTVGLVVIEKGQVLMAAKEDVGSLIERRLLDLFIGKVDILALSTDEGLHAVCVADIIYIFDVESFMVQNMEPRCSIPLPQAGFIKDIVWRRAAKYNFLVLTKDGKLFHGKFPDPTLTELMDGIDAVESSDIGDIVVAKQNKITVFSSDLNEKMIIPLSSELWLGVPVGGATLGQNFNVGEPVDNYWDCKIKVDAIKWIVLNDDNTFSDCIVVGGYKYGEDGREEDYLLLVLKSKMGRILNPTSELVAYSNFEFYWDLSDSDCIGPPGMGPFLIFNCFRN</sequence>
<evidence type="ECO:0000313" key="1">
    <source>
        <dbReference type="EMBL" id="MBA0731848.1"/>
    </source>
</evidence>
<dbReference type="EMBL" id="JABEZY010000001">
    <property type="protein sequence ID" value="MBA0731848.1"/>
    <property type="molecule type" value="Genomic_DNA"/>
</dbReference>
<reference evidence="1 2" key="1">
    <citation type="journal article" date="2019" name="Genome Biol. Evol.">
        <title>Insights into the evolution of the New World diploid cottons (Gossypium, subgenus Houzingenia) based on genome sequencing.</title>
        <authorList>
            <person name="Grover C.E."/>
            <person name="Arick M.A. 2nd"/>
            <person name="Thrash A."/>
            <person name="Conover J.L."/>
            <person name="Sanders W.S."/>
            <person name="Peterson D.G."/>
            <person name="Frelichowski J.E."/>
            <person name="Scheffler J.A."/>
            <person name="Scheffler B.E."/>
            <person name="Wendel J.F."/>
        </authorList>
    </citation>
    <scope>NUCLEOTIDE SEQUENCE [LARGE SCALE GENOMIC DNA]</scope>
    <source>
        <strain evidence="1">5</strain>
        <tissue evidence="1">Leaf</tissue>
    </source>
</reference>
<keyword evidence="2" id="KW-1185">Reference proteome</keyword>
<dbReference type="GO" id="GO:0006405">
    <property type="term" value="P:RNA export from nucleus"/>
    <property type="evidence" value="ECO:0007669"/>
    <property type="project" value="InterPro"/>
</dbReference>
<dbReference type="OrthoDB" id="998900at2759"/>
<dbReference type="InterPro" id="IPR044694">
    <property type="entry name" value="NUP214"/>
</dbReference>
<dbReference type="Proteomes" id="UP000593579">
    <property type="component" value="Unassembled WGS sequence"/>
</dbReference>
<organism evidence="1 2">
    <name type="scientific">Gossypium gossypioides</name>
    <name type="common">Mexican cotton</name>
    <name type="synonym">Selera gossypioides</name>
    <dbReference type="NCBI Taxonomy" id="34282"/>
    <lineage>
        <taxon>Eukaryota</taxon>
        <taxon>Viridiplantae</taxon>
        <taxon>Streptophyta</taxon>
        <taxon>Embryophyta</taxon>
        <taxon>Tracheophyta</taxon>
        <taxon>Spermatophyta</taxon>
        <taxon>Magnoliopsida</taxon>
        <taxon>eudicotyledons</taxon>
        <taxon>Gunneridae</taxon>
        <taxon>Pentapetalae</taxon>
        <taxon>rosids</taxon>
        <taxon>malvids</taxon>
        <taxon>Malvales</taxon>
        <taxon>Malvaceae</taxon>
        <taxon>Malvoideae</taxon>
        <taxon>Gossypium</taxon>
    </lineage>
</organism>
<evidence type="ECO:0000313" key="2">
    <source>
        <dbReference type="Proteomes" id="UP000593579"/>
    </source>
</evidence>
<feature type="non-terminal residue" evidence="1">
    <location>
        <position position="402"/>
    </location>
</feature>
<dbReference type="Gene3D" id="2.130.10.10">
    <property type="entry name" value="YVTN repeat-like/Quinoprotein amine dehydrogenase"/>
    <property type="match status" value="1"/>
</dbReference>
<protein>
    <recommendedName>
        <fullName evidence="3">Cleavage/polyadenylation specificity factor A subunit N-terminal domain-containing protein</fullName>
    </recommendedName>
</protein>
<proteinExistence type="predicted"/>
<name>A0A7J9B6F8_GOSGO</name>
<dbReference type="PANTHER" id="PTHR34418:SF3">
    <property type="entry name" value="NUCLEAR PORE COMPLEX PROTEIN NUP214"/>
    <property type="match status" value="1"/>
</dbReference>
<dbReference type="AlphaFoldDB" id="A0A7J9B6F8"/>
<dbReference type="PANTHER" id="PTHR34418">
    <property type="entry name" value="NUCLEAR PORE COMPLEX PROTEIN NUP214 ISOFORM X1"/>
    <property type="match status" value="1"/>
</dbReference>
<dbReference type="GO" id="GO:0017056">
    <property type="term" value="F:structural constituent of nuclear pore"/>
    <property type="evidence" value="ECO:0007669"/>
    <property type="project" value="InterPro"/>
</dbReference>